<reference evidence="3 4" key="1">
    <citation type="submission" date="2018-06" db="EMBL/GenBank/DDBJ databases">
        <title>Comparative genomics reveals the genomic features of Rhizophagus irregularis, R. cerebriforme, R. diaphanum and Gigaspora rosea, and their symbiotic lifestyle signature.</title>
        <authorList>
            <person name="Morin E."/>
            <person name="San Clemente H."/>
            <person name="Chen E.C.H."/>
            <person name="De La Providencia I."/>
            <person name="Hainaut M."/>
            <person name="Kuo A."/>
            <person name="Kohler A."/>
            <person name="Murat C."/>
            <person name="Tang N."/>
            <person name="Roy S."/>
            <person name="Loubradou J."/>
            <person name="Henrissat B."/>
            <person name="Grigoriev I.V."/>
            <person name="Corradi N."/>
            <person name="Roux C."/>
            <person name="Martin F.M."/>
        </authorList>
    </citation>
    <scope>NUCLEOTIDE SEQUENCE [LARGE SCALE GENOMIC DNA]</scope>
    <source>
        <strain evidence="3 4">DAOM 194757</strain>
    </source>
</reference>
<dbReference type="PANTHER" id="PTHR32046:SF12">
    <property type="entry name" value="AIG1-TYPE G DOMAIN-CONTAINING PROTEIN"/>
    <property type="match status" value="1"/>
</dbReference>
<name>A0A397V1T5_9GLOM</name>
<keyword evidence="1" id="KW-0472">Membrane</keyword>
<keyword evidence="1" id="KW-1133">Transmembrane helix</keyword>
<comment type="caution">
    <text evidence="3">The sequence shown here is derived from an EMBL/GenBank/DDBJ whole genome shotgun (WGS) entry which is preliminary data.</text>
</comment>
<dbReference type="GO" id="GO:0005525">
    <property type="term" value="F:GTP binding"/>
    <property type="evidence" value="ECO:0007669"/>
    <property type="project" value="InterPro"/>
</dbReference>
<organism evidence="3 4">
    <name type="scientific">Gigaspora rosea</name>
    <dbReference type="NCBI Taxonomy" id="44941"/>
    <lineage>
        <taxon>Eukaryota</taxon>
        <taxon>Fungi</taxon>
        <taxon>Fungi incertae sedis</taxon>
        <taxon>Mucoromycota</taxon>
        <taxon>Glomeromycotina</taxon>
        <taxon>Glomeromycetes</taxon>
        <taxon>Diversisporales</taxon>
        <taxon>Gigasporaceae</taxon>
        <taxon>Gigaspora</taxon>
    </lineage>
</organism>
<dbReference type="InterPro" id="IPR006073">
    <property type="entry name" value="GTP-bd"/>
</dbReference>
<feature type="transmembrane region" description="Helical" evidence="1">
    <location>
        <begin position="53"/>
        <end position="71"/>
    </location>
</feature>
<accession>A0A397V1T5</accession>
<dbReference type="STRING" id="44941.A0A397V1T5"/>
<dbReference type="PANTHER" id="PTHR32046">
    <property type="entry name" value="G DOMAIN-CONTAINING PROTEIN"/>
    <property type="match status" value="1"/>
</dbReference>
<proteinExistence type="predicted"/>
<dbReference type="Gene3D" id="3.40.50.300">
    <property type="entry name" value="P-loop containing nucleotide triphosphate hydrolases"/>
    <property type="match status" value="1"/>
</dbReference>
<dbReference type="OrthoDB" id="8954335at2759"/>
<keyword evidence="3" id="KW-0378">Hydrolase</keyword>
<dbReference type="InterPro" id="IPR027417">
    <property type="entry name" value="P-loop_NTPase"/>
</dbReference>
<protein>
    <submittedName>
        <fullName evidence="3">P-loop containing nucleoside triphosphate hydrolase protein</fullName>
    </submittedName>
</protein>
<evidence type="ECO:0000313" key="4">
    <source>
        <dbReference type="Proteomes" id="UP000266673"/>
    </source>
</evidence>
<dbReference type="Proteomes" id="UP000266673">
    <property type="component" value="Unassembled WGS sequence"/>
</dbReference>
<evidence type="ECO:0000256" key="1">
    <source>
        <dbReference type="SAM" id="Phobius"/>
    </source>
</evidence>
<feature type="transmembrane region" description="Helical" evidence="1">
    <location>
        <begin position="20"/>
        <end position="41"/>
    </location>
</feature>
<dbReference type="AlphaFoldDB" id="A0A397V1T5"/>
<feature type="domain" description="G" evidence="2">
    <location>
        <begin position="107"/>
        <end position="254"/>
    </location>
</feature>
<gene>
    <name evidence="3" type="ORF">C2G38_2090819</name>
</gene>
<dbReference type="SUPFAM" id="SSF52540">
    <property type="entry name" value="P-loop containing nucleoside triphosphate hydrolases"/>
    <property type="match status" value="1"/>
</dbReference>
<keyword evidence="1" id="KW-0812">Transmembrane</keyword>
<dbReference type="EMBL" id="QKWP01000674">
    <property type="protein sequence ID" value="RIB16464.1"/>
    <property type="molecule type" value="Genomic_DNA"/>
</dbReference>
<sequence>MVLSIVLDILLYAYKKTITFTYNSLLDAIFFKPFFLIMNFFKPTVIWLANRLQWILIVTGLAELIKLFLTVTGLDNLFQWFLIVLIQLLQGFLTSNNSKHYPQNHFKILLVGKTGAGKSTIINAITNYFRNGSLDNIKVAIQTNWLKVTEEDFPVNSEASQTPFCFNYDFTDPDNSENQYTFIDTPGLSDTLSDEQDDLNMQKIIQSAISQQHLSAIVFVADGTEARLNNAFKRLLSSLPDNLVNENLLLVLTKTTKSKFQNEVAEPKQIFCIDNRVFCSNPSVWHDDKKERRYLEISWIDSNEEIKQLLGVISKLKPVSTRDFYKMRIIIEEIKMNLQKIYLAREKFFSTKERNKMDELQPTFKTTDKENTVKSKINTDYRNIFCITCDKVCHENCKGLICDCFSFWSSTCNICRCDLSSHCKPKYKIVEQTKKISQSDRDLEAEEFLHNEKASFDELDVLKAHRRNIMNLCNQMKSICSRCDFTKELSKTVDQLKELPNHIENFVVKEEVNKEIEFVLNILKTFESKSIQNF</sequence>
<dbReference type="GO" id="GO:0016787">
    <property type="term" value="F:hydrolase activity"/>
    <property type="evidence" value="ECO:0007669"/>
    <property type="project" value="UniProtKB-KW"/>
</dbReference>
<keyword evidence="4" id="KW-1185">Reference proteome</keyword>
<evidence type="ECO:0000259" key="2">
    <source>
        <dbReference type="Pfam" id="PF01926"/>
    </source>
</evidence>
<evidence type="ECO:0000313" key="3">
    <source>
        <dbReference type="EMBL" id="RIB16464.1"/>
    </source>
</evidence>
<dbReference type="Pfam" id="PF01926">
    <property type="entry name" value="MMR_HSR1"/>
    <property type="match status" value="1"/>
</dbReference>